<dbReference type="KEGG" id="clec:106662903"/>
<evidence type="ECO:0000256" key="2">
    <source>
        <dbReference type="ARBA" id="ARBA00022801"/>
    </source>
</evidence>
<accession>A0A8I6RDP1</accession>
<feature type="signal peptide" evidence="5">
    <location>
        <begin position="1"/>
        <end position="15"/>
    </location>
</feature>
<sequence length="303" mass="33962">MLLILILLCWKYADGSIPVVPGRRSAEANEYPYVVSIIDRREIHRCGGSLVHQSCVLTAAVCIGGYSFYAKTFYTLDESDFKIVAGSKSMGTFTSGMGQRLIFVQKLILHPGLEMYKAGHWKNNVGLAITEKPVRFARHIHIPEPFQRYTDVELLTMGWGRSTITWNPVEKKFDYSGQSEELQVFKSSMLDVNTCREWLCTIYAMDNCEKTDTNEFCGVTSVGNTTGVCSGDIGMPVVFNDTLWGVVSWGMPCTSSLKSKFAISDLRLVHDLKTLYPFTKSSSLLPTHAYFLFALLTAVISYF</sequence>
<proteinExistence type="predicted"/>
<reference evidence="7" key="1">
    <citation type="submission" date="2022-01" db="UniProtKB">
        <authorList>
            <consortium name="EnsemblMetazoa"/>
        </authorList>
    </citation>
    <scope>IDENTIFICATION</scope>
</reference>
<dbReference type="GO" id="GO:0004252">
    <property type="term" value="F:serine-type endopeptidase activity"/>
    <property type="evidence" value="ECO:0007669"/>
    <property type="project" value="InterPro"/>
</dbReference>
<dbReference type="InterPro" id="IPR001254">
    <property type="entry name" value="Trypsin_dom"/>
</dbReference>
<dbReference type="Pfam" id="PF00089">
    <property type="entry name" value="Trypsin"/>
    <property type="match status" value="1"/>
</dbReference>
<dbReference type="GeneID" id="106662903"/>
<dbReference type="GO" id="GO:0006508">
    <property type="term" value="P:proteolysis"/>
    <property type="evidence" value="ECO:0007669"/>
    <property type="project" value="UniProtKB-KW"/>
</dbReference>
<dbReference type="InterPro" id="IPR050430">
    <property type="entry name" value="Peptidase_S1"/>
</dbReference>
<evidence type="ECO:0000313" key="8">
    <source>
        <dbReference type="Proteomes" id="UP000494040"/>
    </source>
</evidence>
<dbReference type="InterPro" id="IPR043504">
    <property type="entry name" value="Peptidase_S1_PA_chymotrypsin"/>
</dbReference>
<organism evidence="7 8">
    <name type="scientific">Cimex lectularius</name>
    <name type="common">Bed bug</name>
    <name type="synonym">Acanthia lectularia</name>
    <dbReference type="NCBI Taxonomy" id="79782"/>
    <lineage>
        <taxon>Eukaryota</taxon>
        <taxon>Metazoa</taxon>
        <taxon>Ecdysozoa</taxon>
        <taxon>Arthropoda</taxon>
        <taxon>Hexapoda</taxon>
        <taxon>Insecta</taxon>
        <taxon>Pterygota</taxon>
        <taxon>Neoptera</taxon>
        <taxon>Paraneoptera</taxon>
        <taxon>Hemiptera</taxon>
        <taxon>Heteroptera</taxon>
        <taxon>Panheteroptera</taxon>
        <taxon>Cimicomorpha</taxon>
        <taxon>Cimicidae</taxon>
        <taxon>Cimex</taxon>
    </lineage>
</organism>
<evidence type="ECO:0000313" key="7">
    <source>
        <dbReference type="EnsemblMetazoa" id="XP_014242833.1"/>
    </source>
</evidence>
<dbReference type="EnsemblMetazoa" id="XM_014387347.2">
    <property type="protein sequence ID" value="XP_014242833.1"/>
    <property type="gene ID" value="LOC106662903"/>
</dbReference>
<dbReference type="PANTHER" id="PTHR24276">
    <property type="entry name" value="POLYSERASE-RELATED"/>
    <property type="match status" value="1"/>
</dbReference>
<dbReference type="PROSITE" id="PS50240">
    <property type="entry name" value="TRYPSIN_DOM"/>
    <property type="match status" value="1"/>
</dbReference>
<dbReference type="Gene3D" id="2.40.10.10">
    <property type="entry name" value="Trypsin-like serine proteases"/>
    <property type="match status" value="1"/>
</dbReference>
<evidence type="ECO:0000256" key="5">
    <source>
        <dbReference type="SAM" id="SignalP"/>
    </source>
</evidence>
<dbReference type="InterPro" id="IPR009003">
    <property type="entry name" value="Peptidase_S1_PA"/>
</dbReference>
<keyword evidence="8" id="KW-1185">Reference proteome</keyword>
<name>A0A8I6RDP1_CIMLE</name>
<keyword evidence="1" id="KW-0645">Protease</keyword>
<feature type="chain" id="PRO_5035272018" description="Peptidase S1 domain-containing protein" evidence="5">
    <location>
        <begin position="16"/>
        <end position="303"/>
    </location>
</feature>
<dbReference type="SUPFAM" id="SSF50494">
    <property type="entry name" value="Trypsin-like serine proteases"/>
    <property type="match status" value="1"/>
</dbReference>
<keyword evidence="2" id="KW-0378">Hydrolase</keyword>
<dbReference type="Proteomes" id="UP000494040">
    <property type="component" value="Unassembled WGS sequence"/>
</dbReference>
<evidence type="ECO:0000256" key="4">
    <source>
        <dbReference type="ARBA" id="ARBA00023157"/>
    </source>
</evidence>
<dbReference type="PANTHER" id="PTHR24276:SF96">
    <property type="entry name" value="PEPTIDASE S1 DOMAIN-CONTAINING PROTEIN"/>
    <property type="match status" value="1"/>
</dbReference>
<dbReference type="AlphaFoldDB" id="A0A8I6RDP1"/>
<evidence type="ECO:0000259" key="6">
    <source>
        <dbReference type="PROSITE" id="PS50240"/>
    </source>
</evidence>
<evidence type="ECO:0000256" key="3">
    <source>
        <dbReference type="ARBA" id="ARBA00022825"/>
    </source>
</evidence>
<keyword evidence="4" id="KW-1015">Disulfide bond</keyword>
<dbReference type="RefSeq" id="XP_014242833.1">
    <property type="nucleotide sequence ID" value="XM_014387347.2"/>
</dbReference>
<keyword evidence="5" id="KW-0732">Signal</keyword>
<feature type="domain" description="Peptidase S1" evidence="6">
    <location>
        <begin position="19"/>
        <end position="303"/>
    </location>
</feature>
<keyword evidence="3" id="KW-0720">Serine protease</keyword>
<evidence type="ECO:0000256" key="1">
    <source>
        <dbReference type="ARBA" id="ARBA00022670"/>
    </source>
</evidence>
<protein>
    <recommendedName>
        <fullName evidence="6">Peptidase S1 domain-containing protein</fullName>
    </recommendedName>
</protein>
<dbReference type="SMART" id="SM00020">
    <property type="entry name" value="Tryp_SPc"/>
    <property type="match status" value="1"/>
</dbReference>
<dbReference type="OrthoDB" id="10059102at2759"/>